<protein>
    <submittedName>
        <fullName evidence="2">Uncharacterized protein</fullName>
    </submittedName>
</protein>
<gene>
    <name evidence="2" type="ORF">N7492_001955</name>
</gene>
<sequence length="232" mass="25972">MGSQDSTETSIGNYPSNSSGSSLDSSSEDRRTWTKFQRDMFQEYGITAQELASAPDRLGFPCNHAQAHNVSAGTVLVRKKLDSWDGPVTMGPPRVNGTSMVEKDTSNLNATVRAKSTVFSPKGEYQQLSSTEIHDADLSMRESHQGSSNPMDWILALQAAQKSAHGLLQDTNQVLQIYRQGCNRILDDLFEAQEVRMELYRRQMTSVKTQHTQICQELIRGLQEMDRRVQQG</sequence>
<dbReference type="AlphaFoldDB" id="A0A9W9IHP3"/>
<reference evidence="2" key="2">
    <citation type="journal article" date="2023" name="IMA Fungus">
        <title>Comparative genomic study of the Penicillium genus elucidates a diverse pangenome and 15 lateral gene transfer events.</title>
        <authorList>
            <person name="Petersen C."/>
            <person name="Sorensen T."/>
            <person name="Nielsen M.R."/>
            <person name="Sondergaard T.E."/>
            <person name="Sorensen J.L."/>
            <person name="Fitzpatrick D.A."/>
            <person name="Frisvad J.C."/>
            <person name="Nielsen K.L."/>
        </authorList>
    </citation>
    <scope>NUCLEOTIDE SEQUENCE</scope>
    <source>
        <strain evidence="2">IBT 21917</strain>
    </source>
</reference>
<evidence type="ECO:0000256" key="1">
    <source>
        <dbReference type="SAM" id="MobiDB-lite"/>
    </source>
</evidence>
<organism evidence="2 3">
    <name type="scientific">Penicillium capsulatum</name>
    <dbReference type="NCBI Taxonomy" id="69766"/>
    <lineage>
        <taxon>Eukaryota</taxon>
        <taxon>Fungi</taxon>
        <taxon>Dikarya</taxon>
        <taxon>Ascomycota</taxon>
        <taxon>Pezizomycotina</taxon>
        <taxon>Eurotiomycetes</taxon>
        <taxon>Eurotiomycetidae</taxon>
        <taxon>Eurotiales</taxon>
        <taxon>Aspergillaceae</taxon>
        <taxon>Penicillium</taxon>
    </lineage>
</organism>
<accession>A0A9W9IHP3</accession>
<evidence type="ECO:0000313" key="2">
    <source>
        <dbReference type="EMBL" id="KAJ5178745.1"/>
    </source>
</evidence>
<dbReference type="Proteomes" id="UP001146351">
    <property type="component" value="Unassembled WGS sequence"/>
</dbReference>
<dbReference type="OrthoDB" id="5374844at2759"/>
<evidence type="ECO:0000313" key="3">
    <source>
        <dbReference type="Proteomes" id="UP001146351"/>
    </source>
</evidence>
<keyword evidence="3" id="KW-1185">Reference proteome</keyword>
<feature type="region of interest" description="Disordered" evidence="1">
    <location>
        <begin position="1"/>
        <end position="30"/>
    </location>
</feature>
<dbReference type="EMBL" id="JAPQKO010000002">
    <property type="protein sequence ID" value="KAJ5178745.1"/>
    <property type="molecule type" value="Genomic_DNA"/>
</dbReference>
<reference evidence="2" key="1">
    <citation type="submission" date="2022-11" db="EMBL/GenBank/DDBJ databases">
        <authorList>
            <person name="Petersen C."/>
        </authorList>
    </citation>
    <scope>NUCLEOTIDE SEQUENCE</scope>
    <source>
        <strain evidence="2">IBT 21917</strain>
    </source>
</reference>
<feature type="compositionally biased region" description="Low complexity" evidence="1">
    <location>
        <begin position="16"/>
        <end position="25"/>
    </location>
</feature>
<comment type="caution">
    <text evidence="2">The sequence shown here is derived from an EMBL/GenBank/DDBJ whole genome shotgun (WGS) entry which is preliminary data.</text>
</comment>
<proteinExistence type="predicted"/>
<feature type="compositionally biased region" description="Polar residues" evidence="1">
    <location>
        <begin position="1"/>
        <end position="15"/>
    </location>
</feature>
<name>A0A9W9IHP3_9EURO</name>